<dbReference type="CDD" id="cd00084">
    <property type="entry name" value="HMG-box_SF"/>
    <property type="match status" value="1"/>
</dbReference>
<dbReference type="PROSITE" id="PS50118">
    <property type="entry name" value="HMG_BOX_2"/>
    <property type="match status" value="1"/>
</dbReference>
<dbReference type="OrthoDB" id="1919336at2759"/>
<dbReference type="Gene3D" id="1.10.30.10">
    <property type="entry name" value="High mobility group box domain"/>
    <property type="match status" value="2"/>
</dbReference>
<feature type="DNA-binding region" description="HMG box" evidence="1">
    <location>
        <begin position="236"/>
        <end position="302"/>
    </location>
</feature>
<dbReference type="SUPFAM" id="SSF47095">
    <property type="entry name" value="HMG-box"/>
    <property type="match status" value="2"/>
</dbReference>
<dbReference type="AlphaFoldDB" id="A0A9N9PQJ5"/>
<comment type="caution">
    <text evidence="4">The sequence shown here is derived from an EMBL/GenBank/DDBJ whole genome shotgun (WGS) entry which is preliminary data.</text>
</comment>
<gene>
    <name evidence="4" type="ORF">HYFRA_00002734</name>
</gene>
<keyword evidence="5" id="KW-1185">Reference proteome</keyword>
<dbReference type="InterPro" id="IPR036910">
    <property type="entry name" value="HMG_box_dom_sf"/>
</dbReference>
<dbReference type="EMBL" id="CAJVRL010000038">
    <property type="protein sequence ID" value="CAG8950527.1"/>
    <property type="molecule type" value="Genomic_DNA"/>
</dbReference>
<evidence type="ECO:0000256" key="2">
    <source>
        <dbReference type="SAM" id="MobiDB-lite"/>
    </source>
</evidence>
<organism evidence="4 5">
    <name type="scientific">Hymenoscyphus fraxineus</name>
    <dbReference type="NCBI Taxonomy" id="746836"/>
    <lineage>
        <taxon>Eukaryota</taxon>
        <taxon>Fungi</taxon>
        <taxon>Dikarya</taxon>
        <taxon>Ascomycota</taxon>
        <taxon>Pezizomycotina</taxon>
        <taxon>Leotiomycetes</taxon>
        <taxon>Helotiales</taxon>
        <taxon>Helotiaceae</taxon>
        <taxon>Hymenoscyphus</taxon>
    </lineage>
</organism>
<accession>A0A9N9PQJ5</accession>
<feature type="compositionally biased region" description="Low complexity" evidence="2">
    <location>
        <begin position="61"/>
        <end position="75"/>
    </location>
</feature>
<reference evidence="4" key="1">
    <citation type="submission" date="2021-07" db="EMBL/GenBank/DDBJ databases">
        <authorList>
            <person name="Durling M."/>
        </authorList>
    </citation>
    <scope>NUCLEOTIDE SEQUENCE</scope>
</reference>
<dbReference type="GO" id="GO:0005634">
    <property type="term" value="C:nucleus"/>
    <property type="evidence" value="ECO:0007669"/>
    <property type="project" value="UniProtKB-UniRule"/>
</dbReference>
<dbReference type="Pfam" id="PF09011">
    <property type="entry name" value="HMG_box_2"/>
    <property type="match status" value="1"/>
</dbReference>
<protein>
    <recommendedName>
        <fullName evidence="3">HMG box domain-containing protein</fullName>
    </recommendedName>
</protein>
<keyword evidence="1" id="KW-0238">DNA-binding</keyword>
<sequence length="310" mass="34382">MLSIIGRAAIRRSGGYGSTIKFVSHNLTNVSRTSFLKQFAPPSARTFATAKVALKVKATKGATAKPKTKAAPAKKAPAKKAPAKKVAKKVAKKPVKKPVKKKAKPAVKKPKAKKALTPEQKKKIENKKLKTLLLSPPTLKPDTVWKIIISEAAGKGKGVENFSKEASARYKSLSAAELEAYQKQANETKLENQKIHARWLESLTPEQVRLSNQARRNLQAKKAIKSHLLITDSRAPKRPQSVYALFTKQRWASGDFKGVPIIEATKQLSSEYRALSEAEKKTFLDQSEADRRRYKEEYLTVYGREPGAKK</sequence>
<feature type="domain" description="HMG box" evidence="3">
    <location>
        <begin position="236"/>
        <end position="302"/>
    </location>
</feature>
<dbReference type="SMART" id="SM00398">
    <property type="entry name" value="HMG"/>
    <property type="match status" value="1"/>
</dbReference>
<proteinExistence type="predicted"/>
<name>A0A9N9PQJ5_9HELO</name>
<feature type="region of interest" description="Disordered" evidence="2">
    <location>
        <begin position="61"/>
        <end position="117"/>
    </location>
</feature>
<evidence type="ECO:0000313" key="4">
    <source>
        <dbReference type="EMBL" id="CAG8950527.1"/>
    </source>
</evidence>
<evidence type="ECO:0000256" key="1">
    <source>
        <dbReference type="PROSITE-ProRule" id="PRU00267"/>
    </source>
</evidence>
<feature type="compositionally biased region" description="Basic residues" evidence="2">
    <location>
        <begin position="76"/>
        <end position="114"/>
    </location>
</feature>
<keyword evidence="1" id="KW-0539">Nucleus</keyword>
<dbReference type="Proteomes" id="UP000696280">
    <property type="component" value="Unassembled WGS sequence"/>
</dbReference>
<dbReference type="InterPro" id="IPR009071">
    <property type="entry name" value="HMG_box_dom"/>
</dbReference>
<dbReference type="GO" id="GO:0003677">
    <property type="term" value="F:DNA binding"/>
    <property type="evidence" value="ECO:0007669"/>
    <property type="project" value="UniProtKB-UniRule"/>
</dbReference>
<evidence type="ECO:0000313" key="5">
    <source>
        <dbReference type="Proteomes" id="UP000696280"/>
    </source>
</evidence>
<evidence type="ECO:0000259" key="3">
    <source>
        <dbReference type="PROSITE" id="PS50118"/>
    </source>
</evidence>